<dbReference type="Proteomes" id="UP000622405">
    <property type="component" value="Unassembled WGS sequence"/>
</dbReference>
<dbReference type="Pfam" id="PF03631">
    <property type="entry name" value="Virul_fac_BrkB"/>
    <property type="match status" value="1"/>
</dbReference>
<evidence type="ECO:0000313" key="7">
    <source>
        <dbReference type="EMBL" id="MBC3900444.1"/>
    </source>
</evidence>
<comment type="caution">
    <text evidence="7">The sequence shown here is derived from an EMBL/GenBank/DDBJ whole genome shotgun (WGS) entry which is preliminary data.</text>
</comment>
<sequence length="283" mass="32398">MTFLKCFSRFLYAQGRKNNIINLSAQMSYRTLSAFIPFLMLLYNFINWFSAGVNETLVFVLSKILPQSIMDYVNLAMENANTISFSLGTNLILGFFILYVSVSAMHSLITSLNRIFGQEETRGIIALWIQSILYLFLFLLIIFFTVFFYLFGEKLLAFIFSALNLSEFFAIFIILFTLLYIIIVPTLIFTLIYMYAPKNHLGFFEALPGGAFVSISWFMILFLYALFANAALDFSTFFFNLQGPFSLFFVVYLICFTLTLGGVVNLYGAEQSLVKKEPREAGK</sequence>
<feature type="transmembrane region" description="Helical" evidence="6">
    <location>
        <begin position="124"/>
        <end position="149"/>
    </location>
</feature>
<dbReference type="PIRSF" id="PIRSF035875">
    <property type="entry name" value="RNase_BN"/>
    <property type="match status" value="1"/>
</dbReference>
<feature type="transmembrane region" description="Helical" evidence="6">
    <location>
        <begin position="91"/>
        <end position="112"/>
    </location>
</feature>
<dbReference type="PANTHER" id="PTHR30213">
    <property type="entry name" value="INNER MEMBRANE PROTEIN YHJD"/>
    <property type="match status" value="1"/>
</dbReference>
<protein>
    <recommendedName>
        <fullName evidence="9">YihY/virulence factor BrkB family protein</fullName>
    </recommendedName>
</protein>
<accession>A0ABR6YZ20</accession>
<feature type="transmembrane region" description="Helical" evidence="6">
    <location>
        <begin position="169"/>
        <end position="194"/>
    </location>
</feature>
<evidence type="ECO:0000256" key="1">
    <source>
        <dbReference type="ARBA" id="ARBA00004651"/>
    </source>
</evidence>
<gene>
    <name evidence="7" type="ORF">GH811_12520</name>
</gene>
<keyword evidence="8" id="KW-1185">Reference proteome</keyword>
<evidence type="ECO:0000256" key="4">
    <source>
        <dbReference type="ARBA" id="ARBA00022989"/>
    </source>
</evidence>
<name>A0ABR6YZ20_9FIRM</name>
<reference evidence="7 8" key="1">
    <citation type="journal article" date="2020" name="mSystems">
        <title>Defining Genomic and Predicted Metabolic Features of the Acetobacterium Genus.</title>
        <authorList>
            <person name="Ross D.E."/>
            <person name="Marshall C.W."/>
            <person name="Gulliver D."/>
            <person name="May H.D."/>
            <person name="Norman R.S."/>
        </authorList>
    </citation>
    <scope>NUCLEOTIDE SEQUENCE [LARGE SCALE GENOMIC DNA]</scope>
    <source>
        <strain evidence="7 8">DSM 4132</strain>
    </source>
</reference>
<dbReference type="RefSeq" id="WP_026394135.1">
    <property type="nucleotide sequence ID" value="NZ_WJBE01000011.1"/>
</dbReference>
<keyword evidence="2" id="KW-1003">Cell membrane</keyword>
<comment type="subcellular location">
    <subcellularLocation>
        <location evidence="1">Cell membrane</location>
        <topology evidence="1">Multi-pass membrane protein</topology>
    </subcellularLocation>
</comment>
<evidence type="ECO:0000256" key="6">
    <source>
        <dbReference type="SAM" id="Phobius"/>
    </source>
</evidence>
<evidence type="ECO:0000313" key="8">
    <source>
        <dbReference type="Proteomes" id="UP000622405"/>
    </source>
</evidence>
<proteinExistence type="predicted"/>
<keyword evidence="4 6" id="KW-1133">Transmembrane helix</keyword>
<organism evidence="7 8">
    <name type="scientific">Acetobacterium malicum</name>
    <dbReference type="NCBI Taxonomy" id="52692"/>
    <lineage>
        <taxon>Bacteria</taxon>
        <taxon>Bacillati</taxon>
        <taxon>Bacillota</taxon>
        <taxon>Clostridia</taxon>
        <taxon>Eubacteriales</taxon>
        <taxon>Eubacteriaceae</taxon>
        <taxon>Acetobacterium</taxon>
    </lineage>
</organism>
<evidence type="ECO:0000256" key="5">
    <source>
        <dbReference type="ARBA" id="ARBA00023136"/>
    </source>
</evidence>
<keyword evidence="5 6" id="KW-0472">Membrane</keyword>
<keyword evidence="3 6" id="KW-0812">Transmembrane</keyword>
<dbReference type="InterPro" id="IPR017039">
    <property type="entry name" value="Virul_fac_BrkB"/>
</dbReference>
<dbReference type="PANTHER" id="PTHR30213:SF0">
    <property type="entry name" value="UPF0761 MEMBRANE PROTEIN YIHY"/>
    <property type="match status" value="1"/>
</dbReference>
<feature type="transmembrane region" description="Helical" evidence="6">
    <location>
        <begin position="27"/>
        <end position="46"/>
    </location>
</feature>
<dbReference type="EMBL" id="WJBE01000011">
    <property type="protein sequence ID" value="MBC3900444.1"/>
    <property type="molecule type" value="Genomic_DNA"/>
</dbReference>
<feature type="transmembrane region" description="Helical" evidence="6">
    <location>
        <begin position="206"/>
        <end position="227"/>
    </location>
</feature>
<evidence type="ECO:0000256" key="3">
    <source>
        <dbReference type="ARBA" id="ARBA00022692"/>
    </source>
</evidence>
<evidence type="ECO:0000256" key="2">
    <source>
        <dbReference type="ARBA" id="ARBA00022475"/>
    </source>
</evidence>
<evidence type="ECO:0008006" key="9">
    <source>
        <dbReference type="Google" id="ProtNLM"/>
    </source>
</evidence>
<feature type="transmembrane region" description="Helical" evidence="6">
    <location>
        <begin position="247"/>
        <end position="269"/>
    </location>
</feature>